<dbReference type="RefSeq" id="WP_345511742.1">
    <property type="nucleotide sequence ID" value="NZ_BAAAXD010000012.1"/>
</dbReference>
<feature type="transmembrane region" description="Helical" evidence="1">
    <location>
        <begin position="171"/>
        <end position="189"/>
    </location>
</feature>
<feature type="transmembrane region" description="Helical" evidence="1">
    <location>
        <begin position="233"/>
        <end position="251"/>
    </location>
</feature>
<feature type="transmembrane region" description="Helical" evidence="1">
    <location>
        <begin position="285"/>
        <end position="306"/>
    </location>
</feature>
<dbReference type="EMBL" id="JBHMCG010000004">
    <property type="protein sequence ID" value="MFB9570843.1"/>
    <property type="molecule type" value="Genomic_DNA"/>
</dbReference>
<dbReference type="Proteomes" id="UP001589710">
    <property type="component" value="Unassembled WGS sequence"/>
</dbReference>
<comment type="caution">
    <text evidence="2">The sequence shown here is derived from an EMBL/GenBank/DDBJ whole genome shotgun (WGS) entry which is preliminary data.</text>
</comment>
<reference evidence="2 3" key="1">
    <citation type="submission" date="2024-09" db="EMBL/GenBank/DDBJ databases">
        <authorList>
            <person name="Sun Q."/>
            <person name="Mori K."/>
        </authorList>
    </citation>
    <scope>NUCLEOTIDE SEQUENCE [LARGE SCALE GENOMIC DNA]</scope>
    <source>
        <strain evidence="2 3">JCM 3331</strain>
    </source>
</reference>
<keyword evidence="1" id="KW-0812">Transmembrane</keyword>
<keyword evidence="1" id="KW-0472">Membrane</keyword>
<sequence>MPATPNRRMVAVVLLIPVVVTIALWAFVWPAARIAPRHLPVGIAGSAPAADRLQHQFERHGDAFEVHRYGGEAAARTAIENRVVYGAVVIAPKGPHLLTASAASPVVAQLLRDAVTAQAPTGSQVPVTDVVAAPARDPRGSALGASILPLAIAGVAGGSAVTMLKLRGGRAAAALIGVAALVGMAATALTDSWLGVVTGNWWAEAGVLGLTVLAIGATVAGFAALIGPSGVGLGALVMVLLGNPFSGVTSAPELLPRPAGTIGQLLPPGAGGSLLRSVAFFDGSAAGGAVLTLTVWVALGLTAVLAGGRRRTPAVTPAPGTPEPALVG</sequence>
<feature type="transmembrane region" description="Helical" evidence="1">
    <location>
        <begin position="142"/>
        <end position="164"/>
    </location>
</feature>
<keyword evidence="3" id="KW-1185">Reference proteome</keyword>
<evidence type="ECO:0000313" key="3">
    <source>
        <dbReference type="Proteomes" id="UP001589710"/>
    </source>
</evidence>
<evidence type="ECO:0000256" key="1">
    <source>
        <dbReference type="SAM" id="Phobius"/>
    </source>
</evidence>
<name>A0ABV5QZ19_9ACTN</name>
<evidence type="ECO:0000313" key="2">
    <source>
        <dbReference type="EMBL" id="MFB9570843.1"/>
    </source>
</evidence>
<accession>A0ABV5QZ19</accession>
<proteinExistence type="predicted"/>
<feature type="transmembrane region" description="Helical" evidence="1">
    <location>
        <begin position="201"/>
        <end position="226"/>
    </location>
</feature>
<gene>
    <name evidence="2" type="ORF">ACFFTL_00445</name>
</gene>
<keyword evidence="1" id="KW-1133">Transmembrane helix</keyword>
<feature type="transmembrane region" description="Helical" evidence="1">
    <location>
        <begin position="12"/>
        <end position="32"/>
    </location>
</feature>
<protein>
    <submittedName>
        <fullName evidence="2">ABC transporter permease</fullName>
    </submittedName>
</protein>
<organism evidence="2 3">
    <name type="scientific">Streptomyces yanii</name>
    <dbReference type="NCBI Taxonomy" id="78510"/>
    <lineage>
        <taxon>Bacteria</taxon>
        <taxon>Bacillati</taxon>
        <taxon>Actinomycetota</taxon>
        <taxon>Actinomycetes</taxon>
        <taxon>Kitasatosporales</taxon>
        <taxon>Streptomycetaceae</taxon>
        <taxon>Streptomyces</taxon>
    </lineage>
</organism>